<evidence type="ECO:0000313" key="1">
    <source>
        <dbReference type="EMBL" id="KAJ8880113.1"/>
    </source>
</evidence>
<gene>
    <name evidence="1" type="ORF">PR048_020736</name>
</gene>
<name>A0ABQ9H736_9NEOP</name>
<organism evidence="1 2">
    <name type="scientific">Dryococelus australis</name>
    <dbReference type="NCBI Taxonomy" id="614101"/>
    <lineage>
        <taxon>Eukaryota</taxon>
        <taxon>Metazoa</taxon>
        <taxon>Ecdysozoa</taxon>
        <taxon>Arthropoda</taxon>
        <taxon>Hexapoda</taxon>
        <taxon>Insecta</taxon>
        <taxon>Pterygota</taxon>
        <taxon>Neoptera</taxon>
        <taxon>Polyneoptera</taxon>
        <taxon>Phasmatodea</taxon>
        <taxon>Verophasmatodea</taxon>
        <taxon>Anareolatae</taxon>
        <taxon>Phasmatidae</taxon>
        <taxon>Eurycanthinae</taxon>
        <taxon>Dryococelus</taxon>
    </lineage>
</organism>
<comment type="caution">
    <text evidence="1">The sequence shown here is derived from an EMBL/GenBank/DDBJ whole genome shotgun (WGS) entry which is preliminary data.</text>
</comment>
<reference evidence="1 2" key="1">
    <citation type="submission" date="2023-02" db="EMBL/GenBank/DDBJ databases">
        <title>LHISI_Scaffold_Assembly.</title>
        <authorList>
            <person name="Stuart O.P."/>
            <person name="Cleave R."/>
            <person name="Magrath M.J.L."/>
            <person name="Mikheyev A.S."/>
        </authorList>
    </citation>
    <scope>NUCLEOTIDE SEQUENCE [LARGE SCALE GENOMIC DNA]</scope>
    <source>
        <strain evidence="1">Daus_M_001</strain>
        <tissue evidence="1">Leg muscle</tissue>
    </source>
</reference>
<accession>A0ABQ9H736</accession>
<dbReference type="Proteomes" id="UP001159363">
    <property type="component" value="Chromosome 6"/>
</dbReference>
<evidence type="ECO:0000313" key="2">
    <source>
        <dbReference type="Proteomes" id="UP001159363"/>
    </source>
</evidence>
<protein>
    <submittedName>
        <fullName evidence="1">Uncharacterized protein</fullName>
    </submittedName>
</protein>
<sequence length="93" mass="10848">MESFTSNVCRIPQQFVMVDEAFRLHTSSPLLTTQSQTIARGSAVGQQIRLFNSQMLRKFMALVPKRRVVLHQGYRPVTIHDRNKHELKPVEQW</sequence>
<keyword evidence="2" id="KW-1185">Reference proteome</keyword>
<dbReference type="EMBL" id="JARBHB010000007">
    <property type="protein sequence ID" value="KAJ8880113.1"/>
    <property type="molecule type" value="Genomic_DNA"/>
</dbReference>
<proteinExistence type="predicted"/>